<protein>
    <recommendedName>
        <fullName evidence="5">Exo-alpha-sialidase</fullName>
    </recommendedName>
</protein>
<accession>A0ABT5B2W4</accession>
<dbReference type="PROSITE" id="PS51257">
    <property type="entry name" value="PROKAR_LIPOPROTEIN"/>
    <property type="match status" value="1"/>
</dbReference>
<feature type="region of interest" description="Disordered" evidence="1">
    <location>
        <begin position="21"/>
        <end position="53"/>
    </location>
</feature>
<evidence type="ECO:0000256" key="2">
    <source>
        <dbReference type="SAM" id="SignalP"/>
    </source>
</evidence>
<reference evidence="3 4" key="1">
    <citation type="submission" date="2022-11" db="EMBL/GenBank/DDBJ databases">
        <title>Minimal conservation of predation-associated metabolite biosynthetic gene clusters underscores biosynthetic potential of Myxococcota including descriptions for ten novel species: Archangium lansinium sp. nov., Myxococcus landrumus sp. nov., Nannocystis bai.</title>
        <authorList>
            <person name="Ahearne A."/>
            <person name="Stevens C."/>
            <person name="Dowd S."/>
        </authorList>
    </citation>
    <scope>NUCLEOTIDE SEQUENCE [LARGE SCALE GENOMIC DNA]</scope>
    <source>
        <strain evidence="3 4">NCELM</strain>
    </source>
</reference>
<dbReference type="EMBL" id="JAQNDN010000004">
    <property type="protein sequence ID" value="MDC0668441.1"/>
    <property type="molecule type" value="Genomic_DNA"/>
</dbReference>
<dbReference type="Proteomes" id="UP001217838">
    <property type="component" value="Unassembled WGS sequence"/>
</dbReference>
<keyword evidence="4" id="KW-1185">Reference proteome</keyword>
<feature type="signal peptide" evidence="2">
    <location>
        <begin position="1"/>
        <end position="20"/>
    </location>
</feature>
<proteinExistence type="predicted"/>
<name>A0ABT5B2W4_9BACT</name>
<evidence type="ECO:0000256" key="1">
    <source>
        <dbReference type="SAM" id="MobiDB-lite"/>
    </source>
</evidence>
<gene>
    <name evidence="3" type="ORF">POL58_11865</name>
</gene>
<dbReference type="RefSeq" id="WP_271997573.1">
    <property type="nucleotide sequence ID" value="NZ_JAQNDN010000004.1"/>
</dbReference>
<comment type="caution">
    <text evidence="3">The sequence shown here is derived from an EMBL/GenBank/DDBJ whole genome shotgun (WGS) entry which is preliminary data.</text>
</comment>
<evidence type="ECO:0000313" key="3">
    <source>
        <dbReference type="EMBL" id="MDC0668441.1"/>
    </source>
</evidence>
<sequence length="437" mass="45612">MTAARAAVTFTLLSFTLACGPSSDEPGATESTSGTGSDTSGSTDAPTTGEPAPVCMVGGGANVTLAWSQEALPDFVTALAGGPGEATVSVGVIADGLGGEDDDVFVEQRDAAGAVAWSDIYGGAHGEDDRVLDVAVDPAGFVHVLVQEVVLNVIGEGEGEFTTDARLVVLRYGPDGSHAWRWERAREPVEPWGSYVPEGMIGVAGEGIVVLEWAFDEPIVQIGLDSAGNLVSETKLAEAQFAHHIQADIGLDGSAAIMHPADPAGLWVARFDPAGASSWTDEFGGSDDKPGGVFAAEDGATYLVWSTGTPEGHLFHLRRFDADGGEAWTQELDLPSFDDRRIGGAVRCDGALVLVDSVGKPPQPDNELGMRQDLWARLLAPDGSSQWTFEHEFGPPFSWGEGRGAAFTATGDVVVSASVRDGDGTTFRPWLGRISAE</sequence>
<feature type="compositionally biased region" description="Low complexity" evidence="1">
    <location>
        <begin position="25"/>
        <end position="49"/>
    </location>
</feature>
<feature type="chain" id="PRO_5047098141" description="Exo-alpha-sialidase" evidence="2">
    <location>
        <begin position="21"/>
        <end position="437"/>
    </location>
</feature>
<evidence type="ECO:0008006" key="5">
    <source>
        <dbReference type="Google" id="ProtNLM"/>
    </source>
</evidence>
<evidence type="ECO:0000313" key="4">
    <source>
        <dbReference type="Proteomes" id="UP001217838"/>
    </source>
</evidence>
<organism evidence="3 4">
    <name type="scientific">Nannocystis radixulma</name>
    <dbReference type="NCBI Taxonomy" id="2995305"/>
    <lineage>
        <taxon>Bacteria</taxon>
        <taxon>Pseudomonadati</taxon>
        <taxon>Myxococcota</taxon>
        <taxon>Polyangia</taxon>
        <taxon>Nannocystales</taxon>
        <taxon>Nannocystaceae</taxon>
        <taxon>Nannocystis</taxon>
    </lineage>
</organism>
<keyword evidence="2" id="KW-0732">Signal</keyword>